<organism evidence="1 2">
    <name type="scientific">Thelohanellus kitauei</name>
    <name type="common">Myxosporean</name>
    <dbReference type="NCBI Taxonomy" id="669202"/>
    <lineage>
        <taxon>Eukaryota</taxon>
        <taxon>Metazoa</taxon>
        <taxon>Cnidaria</taxon>
        <taxon>Myxozoa</taxon>
        <taxon>Myxosporea</taxon>
        <taxon>Bivalvulida</taxon>
        <taxon>Platysporina</taxon>
        <taxon>Myxobolidae</taxon>
        <taxon>Thelohanellus</taxon>
    </lineage>
</organism>
<dbReference type="AlphaFoldDB" id="A0A0C2N017"/>
<evidence type="ECO:0000313" key="1">
    <source>
        <dbReference type="EMBL" id="KII69700.1"/>
    </source>
</evidence>
<gene>
    <name evidence="1" type="ORF">RF11_07297</name>
</gene>
<protein>
    <submittedName>
        <fullName evidence="1">Uncharacterized protein</fullName>
    </submittedName>
</protein>
<name>A0A0C2N017_THEKT</name>
<sequence>MNIGYYKNAIRRFIITWPRHTGQNIVESDIKVISLQEHLDDLYKDVERMPPDGDMALIIELEKLYETLKSISIDKFRIKGIEQNSTNKSEFLMIRQIIGTSNFLQQANLSYVAKTICSDEVYRLYHDIYYVAHPRGLAANRLLMYNAIVIEKMPLHVEGL</sequence>
<evidence type="ECO:0000313" key="2">
    <source>
        <dbReference type="Proteomes" id="UP000031668"/>
    </source>
</evidence>
<keyword evidence="2" id="KW-1185">Reference proteome</keyword>
<comment type="caution">
    <text evidence="1">The sequence shown here is derived from an EMBL/GenBank/DDBJ whole genome shotgun (WGS) entry which is preliminary data.</text>
</comment>
<dbReference type="EMBL" id="JWZT01002320">
    <property type="protein sequence ID" value="KII69700.1"/>
    <property type="molecule type" value="Genomic_DNA"/>
</dbReference>
<dbReference type="Proteomes" id="UP000031668">
    <property type="component" value="Unassembled WGS sequence"/>
</dbReference>
<accession>A0A0C2N017</accession>
<reference evidence="1 2" key="1">
    <citation type="journal article" date="2014" name="Genome Biol. Evol.">
        <title>The genome of the myxosporean Thelohanellus kitauei shows adaptations to nutrient acquisition within its fish host.</title>
        <authorList>
            <person name="Yang Y."/>
            <person name="Xiong J."/>
            <person name="Zhou Z."/>
            <person name="Huo F."/>
            <person name="Miao W."/>
            <person name="Ran C."/>
            <person name="Liu Y."/>
            <person name="Zhang J."/>
            <person name="Feng J."/>
            <person name="Wang M."/>
            <person name="Wang M."/>
            <person name="Wang L."/>
            <person name="Yao B."/>
        </authorList>
    </citation>
    <scope>NUCLEOTIDE SEQUENCE [LARGE SCALE GENOMIC DNA]</scope>
    <source>
        <strain evidence="1">Wuqing</strain>
    </source>
</reference>
<proteinExistence type="predicted"/>